<feature type="domain" description="MoaB/Mog" evidence="1">
    <location>
        <begin position="12"/>
        <end position="174"/>
    </location>
</feature>
<dbReference type="InterPro" id="IPR050101">
    <property type="entry name" value="CinA"/>
</dbReference>
<dbReference type="SMART" id="SM00852">
    <property type="entry name" value="MoCF_biosynth"/>
    <property type="match status" value="1"/>
</dbReference>
<dbReference type="STRING" id="1193729.A1OE_1327"/>
<evidence type="ECO:0000313" key="3">
    <source>
        <dbReference type="Proteomes" id="UP000010077"/>
    </source>
</evidence>
<keyword evidence="3" id="KW-1185">Reference proteome</keyword>
<dbReference type="InterPro" id="IPR056596">
    <property type="entry name" value="FLAD1_M"/>
</dbReference>
<dbReference type="OrthoDB" id="9801454at2"/>
<gene>
    <name evidence="2" type="ORF">A1OE_1327</name>
</gene>
<protein>
    <submittedName>
        <fullName evidence="2">Putative molybdopterin binding domain protein</fullName>
    </submittedName>
</protein>
<name>K7YIR9_9PROT</name>
<dbReference type="Proteomes" id="UP000010077">
    <property type="component" value="Chromosome"/>
</dbReference>
<dbReference type="AlphaFoldDB" id="K7YIR9"/>
<organism evidence="2 3">
    <name type="scientific">Candidatus Endolissoclinum faulkneri L2</name>
    <dbReference type="NCBI Taxonomy" id="1193729"/>
    <lineage>
        <taxon>Bacteria</taxon>
        <taxon>Pseudomonadati</taxon>
        <taxon>Pseudomonadota</taxon>
        <taxon>Alphaproteobacteria</taxon>
        <taxon>Rhodospirillales</taxon>
        <taxon>Rhodospirillaceae</taxon>
        <taxon>Candidatus Endolissoclinum</taxon>
    </lineage>
</organism>
<dbReference type="Gene3D" id="3.40.980.10">
    <property type="entry name" value="MoaB/Mog-like domain"/>
    <property type="match status" value="1"/>
</dbReference>
<accession>K7YIR9</accession>
<dbReference type="PANTHER" id="PTHR13939:SF0">
    <property type="entry name" value="NMN AMIDOHYDROLASE-LIKE PROTEIN YFAY"/>
    <property type="match status" value="1"/>
</dbReference>
<dbReference type="InterPro" id="IPR001453">
    <property type="entry name" value="MoaB/Mog_dom"/>
</dbReference>
<dbReference type="Pfam" id="PF00994">
    <property type="entry name" value="MoCF_biosynth"/>
    <property type="match status" value="1"/>
</dbReference>
<dbReference type="EMBL" id="CP003539">
    <property type="protein sequence ID" value="AFX99500.1"/>
    <property type="molecule type" value="Genomic_DNA"/>
</dbReference>
<dbReference type="Pfam" id="PF24102">
    <property type="entry name" value="FLAD1_M"/>
    <property type="match status" value="1"/>
</dbReference>
<dbReference type="PANTHER" id="PTHR13939">
    <property type="entry name" value="NICOTINAMIDE-NUCLEOTIDE AMIDOHYDROLASE PNCC"/>
    <property type="match status" value="1"/>
</dbReference>
<dbReference type="KEGG" id="thal:A1OE_1327"/>
<dbReference type="HOGENOM" id="CLU_030805_0_2_5"/>
<proteinExistence type="predicted"/>
<reference evidence="2 3" key="1">
    <citation type="journal article" date="2012" name="Proc. Natl. Acad. Sci. U.S.A.">
        <title>Genome streamlining and chemical defense in a coral reef symbiosis.</title>
        <authorList>
            <person name="Kwan J.C."/>
            <person name="Donia M.S."/>
            <person name="Han A.W."/>
            <person name="Hirose E."/>
            <person name="Haygood M.G."/>
            <person name="Schmidt E.W."/>
        </authorList>
    </citation>
    <scope>NUCLEOTIDE SEQUENCE [LARGE SCALE GENOMIC DNA]</scope>
    <source>
        <strain evidence="2 3">L2</strain>
    </source>
</reference>
<dbReference type="PATRIC" id="fig|1193729.4.peg.693"/>
<evidence type="ECO:0000313" key="2">
    <source>
        <dbReference type="EMBL" id="AFX99500.1"/>
    </source>
</evidence>
<dbReference type="SUPFAM" id="SSF53218">
    <property type="entry name" value="Molybdenum cofactor biosynthesis proteins"/>
    <property type="match status" value="1"/>
</dbReference>
<dbReference type="InterPro" id="IPR036425">
    <property type="entry name" value="MoaB/Mog-like_dom_sf"/>
</dbReference>
<dbReference type="CDD" id="cd00885">
    <property type="entry name" value="cinA"/>
    <property type="match status" value="1"/>
</dbReference>
<dbReference type="RefSeq" id="WP_015088998.1">
    <property type="nucleotide sequence ID" value="NC_019566.1"/>
</dbReference>
<evidence type="ECO:0000259" key="1">
    <source>
        <dbReference type="SMART" id="SM00852"/>
    </source>
</evidence>
<dbReference type="eggNOG" id="COG1058">
    <property type="taxonomic scope" value="Bacteria"/>
</dbReference>
<sequence>MIDTMPATITAAILVIGNEILSGYTKDENIEYIAKNLMERGIRLFEVRLVRDEELAIIEAVTALADRYTYVFTSGGIGSTHDDITTASIAKAFNIPIEQNVEVMRLLASYYASNGVEFNVARQKMAELPVGAKLINNPVSVAPGFIVKNVHVMPGMPDILRAMFDRLKLVLNGGPMVYSRTVSCMVGEGVIAHDLGKIQSTFPDIEIGSYPHLQETGILSTNLVLSGIDEVKLEKATEVVRKLIHSLGG</sequence>